<name>A0A6J4UM24_9BACT</name>
<reference evidence="1" key="1">
    <citation type="submission" date="2020-02" db="EMBL/GenBank/DDBJ databases">
        <authorList>
            <person name="Meier V. D."/>
        </authorList>
    </citation>
    <scope>NUCLEOTIDE SEQUENCE</scope>
    <source>
        <strain evidence="1">AVDCRST_MAG73</strain>
    </source>
</reference>
<dbReference type="InterPro" id="IPR001451">
    <property type="entry name" value="Hexapep"/>
</dbReference>
<dbReference type="EC" id="4.2.1.1" evidence="1"/>
<protein>
    <submittedName>
        <fullName evidence="1">Carbonic anhydrase, gamma class</fullName>
        <ecNumber evidence="1">4.2.1.1</ecNumber>
    </submittedName>
</protein>
<gene>
    <name evidence="1" type="ORF">AVDCRST_MAG73-2902</name>
</gene>
<organism evidence="1">
    <name type="scientific">uncultured Thermomicrobiales bacterium</name>
    <dbReference type="NCBI Taxonomy" id="1645740"/>
    <lineage>
        <taxon>Bacteria</taxon>
        <taxon>Pseudomonadati</taxon>
        <taxon>Thermomicrobiota</taxon>
        <taxon>Thermomicrobia</taxon>
        <taxon>Thermomicrobiales</taxon>
        <taxon>environmental samples</taxon>
    </lineage>
</organism>
<dbReference type="EMBL" id="CADCWE010000192">
    <property type="protein sequence ID" value="CAA9550867.1"/>
    <property type="molecule type" value="Genomic_DNA"/>
</dbReference>
<dbReference type="Gene3D" id="2.160.10.10">
    <property type="entry name" value="Hexapeptide repeat proteins"/>
    <property type="match status" value="1"/>
</dbReference>
<dbReference type="PANTHER" id="PTHR13061">
    <property type="entry name" value="DYNACTIN SUBUNIT P25"/>
    <property type="match status" value="1"/>
</dbReference>
<evidence type="ECO:0000313" key="1">
    <source>
        <dbReference type="EMBL" id="CAA9550867.1"/>
    </source>
</evidence>
<dbReference type="Pfam" id="PF00132">
    <property type="entry name" value="Hexapep"/>
    <property type="match status" value="2"/>
</dbReference>
<dbReference type="AlphaFoldDB" id="A0A6J4UM24"/>
<proteinExistence type="predicted"/>
<dbReference type="SUPFAM" id="SSF51161">
    <property type="entry name" value="Trimeric LpxA-like enzymes"/>
    <property type="match status" value="1"/>
</dbReference>
<dbReference type="InterPro" id="IPR047324">
    <property type="entry name" value="LbH_gamma_CA-like"/>
</dbReference>
<dbReference type="GO" id="GO:0004089">
    <property type="term" value="F:carbonate dehydratase activity"/>
    <property type="evidence" value="ECO:0007669"/>
    <property type="project" value="UniProtKB-EC"/>
</dbReference>
<dbReference type="CDD" id="cd04645">
    <property type="entry name" value="LbH_gamma_CA_like"/>
    <property type="match status" value="1"/>
</dbReference>
<sequence length="204" mass="20668">MPIEIDEPSGDRAVAIPPVGLRAIVLPFDGVWPRIAADAWVAPGAVVVGDVEIGSGATVWFQTTIRGDVAPVRIGARSNVQDGAVLHVDPGTPCLVGEDVTIGHGAIVHGTRVGDGATIGMGAIVLSRSTIGAGAVVAAGALVAEDAVVAPDALVMGVPAKERGALDPERRAALAGIPARYTALGARYRVALALDERPERTGGR</sequence>
<dbReference type="PANTHER" id="PTHR13061:SF29">
    <property type="entry name" value="GAMMA CARBONIC ANHYDRASE-LIKE 1, MITOCHONDRIAL-RELATED"/>
    <property type="match status" value="1"/>
</dbReference>
<keyword evidence="1" id="KW-0456">Lyase</keyword>
<accession>A0A6J4UM24</accession>
<dbReference type="InterPro" id="IPR011004">
    <property type="entry name" value="Trimer_LpxA-like_sf"/>
</dbReference>
<dbReference type="InterPro" id="IPR050484">
    <property type="entry name" value="Transf_Hexapept/Carb_Anhydrase"/>
</dbReference>